<dbReference type="InterPro" id="IPR036291">
    <property type="entry name" value="NAD(P)-bd_dom_sf"/>
</dbReference>
<comment type="caution">
    <text evidence="1">The sequence shown here is derived from an EMBL/GenBank/DDBJ whole genome shotgun (WGS) entry which is preliminary data.</text>
</comment>
<dbReference type="PANTHER" id="PTHR43431:SF7">
    <property type="entry name" value="OXIDOREDUCTASE, SHORT CHAIN DEHYDROGENASE_REDUCTASE FAMILY (AFU_ORTHOLOGUE AFUA_5G14000)"/>
    <property type="match status" value="1"/>
</dbReference>
<organism evidence="1 2">
    <name type="scientific">Halorubrum miltondacostae</name>
    <dbReference type="NCBI Taxonomy" id="3076378"/>
    <lineage>
        <taxon>Archaea</taxon>
        <taxon>Methanobacteriati</taxon>
        <taxon>Methanobacteriota</taxon>
        <taxon>Stenosarchaea group</taxon>
        <taxon>Halobacteria</taxon>
        <taxon>Halobacteriales</taxon>
        <taxon>Haloferacaceae</taxon>
        <taxon>Halorubrum</taxon>
    </lineage>
</organism>
<dbReference type="InterPro" id="IPR002347">
    <property type="entry name" value="SDR_fam"/>
</dbReference>
<sequence>MGRTVVLGGVGPTLGESLARGFARDGDSVALWARTNGFTEPLATDLRAETDGDALAVEVDVTDPDAVEAGAEAVREAFGPVDVYVHNTPVSGWAGPADDPEALATMLDTVGYGFALVVDELLSDLRGGGTVIHNTGDAVKWISRRMAEQLAPEGVHVVHAFIDGRIDDETIPDEVPESKRVDPDRIADEFRRLVEQDRDIWTFDVDFRLWGDDAFRTRR</sequence>
<reference evidence="1 2" key="1">
    <citation type="submission" date="2024-06" db="EMBL/GenBank/DDBJ databases">
        <title>Halorubrum miltondacostae sp. nov., a potential PHA producer isolated from an inland solar saltern in Rio Maior, Portugal.</title>
        <authorList>
            <person name="Albuquerque L."/>
            <person name="Viver T."/>
            <person name="Barroso C."/>
            <person name="Claudino R."/>
            <person name="Galvan M."/>
            <person name="Simoes G."/>
            <person name="Lobo Da Cunha A."/>
            <person name="Egas C."/>
        </authorList>
    </citation>
    <scope>NUCLEOTIDE SEQUENCE [LARGE SCALE GENOMIC DNA]</scope>
    <source>
        <strain evidence="1 2">RMP-11</strain>
    </source>
</reference>
<dbReference type="Gene3D" id="3.40.50.720">
    <property type="entry name" value="NAD(P)-binding Rossmann-like Domain"/>
    <property type="match status" value="1"/>
</dbReference>
<dbReference type="Pfam" id="PF13561">
    <property type="entry name" value="adh_short_C2"/>
    <property type="match status" value="1"/>
</dbReference>
<dbReference type="SUPFAM" id="SSF51735">
    <property type="entry name" value="NAD(P)-binding Rossmann-fold domains"/>
    <property type="match status" value="1"/>
</dbReference>
<name>A0ABD5LXT5_9EURY</name>
<keyword evidence="2" id="KW-1185">Reference proteome</keyword>
<gene>
    <name evidence="1" type="ORF">ABNG04_02810</name>
</gene>
<dbReference type="EMBL" id="JBEDNY010000001">
    <property type="protein sequence ID" value="MEZ3162816.1"/>
    <property type="molecule type" value="Genomic_DNA"/>
</dbReference>
<accession>A0ABD5LXT5</accession>
<dbReference type="PANTHER" id="PTHR43431">
    <property type="entry name" value="OXIDOREDUCTASE, SHORT CHAIN DEHYDROGENASE/REDUCTASE FAMILY (AFU_ORTHOLOGUE AFUA_5G14000)"/>
    <property type="match status" value="1"/>
</dbReference>
<proteinExistence type="predicted"/>
<evidence type="ECO:0000313" key="2">
    <source>
        <dbReference type="Proteomes" id="UP001567572"/>
    </source>
</evidence>
<evidence type="ECO:0000313" key="1">
    <source>
        <dbReference type="EMBL" id="MEZ3162816.1"/>
    </source>
</evidence>
<dbReference type="AlphaFoldDB" id="A0ABD5LXT5"/>
<dbReference type="Proteomes" id="UP001567572">
    <property type="component" value="Unassembled WGS sequence"/>
</dbReference>
<dbReference type="RefSeq" id="WP_371159854.1">
    <property type="nucleotide sequence ID" value="NZ_JBEDNX010000001.1"/>
</dbReference>
<protein>
    <submittedName>
        <fullName evidence="1">SDR family oxidoreductase</fullName>
    </submittedName>
</protein>